<sequence length="202" mass="23877">MQLRKYDFTLTYKRGKDLVIADTLSRAFINDKFFDEAIDIEMEAQVCLTAIKNYYKQQTELDADLVKLKRVIINGWPNKIKDLSADIKFYFKYRHELIQISIRSYKIALENGSTIVRNRKFIKKFNYCKTESSSSELKQPPDEVFPNTNCRQYIEVQYENSPPYVNTTGDDLNYLQSGEEDIMTRRSTRIKCKPTKLKDYEL</sequence>
<dbReference type="EMBL" id="VVIM01000001">
    <property type="protein sequence ID" value="KAB0803597.1"/>
    <property type="molecule type" value="Genomic_DNA"/>
</dbReference>
<evidence type="ECO:0000313" key="1">
    <source>
        <dbReference type="EMBL" id="KAB0803597.1"/>
    </source>
</evidence>
<gene>
    <name evidence="1" type="ORF">PPYR_00567</name>
</gene>
<protein>
    <submittedName>
        <fullName evidence="1">Uncharacterized protein</fullName>
    </submittedName>
</protein>
<evidence type="ECO:0000313" key="2">
    <source>
        <dbReference type="Proteomes" id="UP000327044"/>
    </source>
</evidence>
<dbReference type="Proteomes" id="UP000327044">
    <property type="component" value="Unassembled WGS sequence"/>
</dbReference>
<reference evidence="1 2" key="1">
    <citation type="journal article" date="2018" name="Elife">
        <title>Firefly genomes illuminate parallel origins of bioluminescence in beetles.</title>
        <authorList>
            <person name="Fallon T.R."/>
            <person name="Lower S.E."/>
            <person name="Chang C.H."/>
            <person name="Bessho-Uehara M."/>
            <person name="Martin G.J."/>
            <person name="Bewick A.J."/>
            <person name="Behringer M."/>
            <person name="Debat H.J."/>
            <person name="Wong I."/>
            <person name="Day J.C."/>
            <person name="Suvorov A."/>
            <person name="Silva C.J."/>
            <person name="Stanger-Hall K.F."/>
            <person name="Hall D.W."/>
            <person name="Schmitz R.J."/>
            <person name="Nelson D.R."/>
            <person name="Lewis S.M."/>
            <person name="Shigenobu S."/>
            <person name="Bybee S.M."/>
            <person name="Larracuente A.M."/>
            <person name="Oba Y."/>
            <person name="Weng J.K."/>
        </authorList>
    </citation>
    <scope>NUCLEOTIDE SEQUENCE [LARGE SCALE GENOMIC DNA]</scope>
    <source>
        <strain evidence="1">1611_PpyrPB1</strain>
        <tissue evidence="1">Whole body</tissue>
    </source>
</reference>
<comment type="caution">
    <text evidence="1">The sequence shown here is derived from an EMBL/GenBank/DDBJ whole genome shotgun (WGS) entry which is preliminary data.</text>
</comment>
<name>A0A5N4B1X4_PHOPY</name>
<dbReference type="InParanoid" id="A0A5N4B1X4"/>
<accession>A0A5N4B1X4</accession>
<keyword evidence="2" id="KW-1185">Reference proteome</keyword>
<organism evidence="1 2">
    <name type="scientific">Photinus pyralis</name>
    <name type="common">Common eastern firefly</name>
    <name type="synonym">Lampyris pyralis</name>
    <dbReference type="NCBI Taxonomy" id="7054"/>
    <lineage>
        <taxon>Eukaryota</taxon>
        <taxon>Metazoa</taxon>
        <taxon>Ecdysozoa</taxon>
        <taxon>Arthropoda</taxon>
        <taxon>Hexapoda</taxon>
        <taxon>Insecta</taxon>
        <taxon>Pterygota</taxon>
        <taxon>Neoptera</taxon>
        <taxon>Endopterygota</taxon>
        <taxon>Coleoptera</taxon>
        <taxon>Polyphaga</taxon>
        <taxon>Elateriformia</taxon>
        <taxon>Elateroidea</taxon>
        <taxon>Lampyridae</taxon>
        <taxon>Lampyrinae</taxon>
        <taxon>Photinus</taxon>
    </lineage>
</organism>
<dbReference type="AlphaFoldDB" id="A0A5N4B1X4"/>
<proteinExistence type="predicted"/>